<evidence type="ECO:0000313" key="2">
    <source>
        <dbReference type="EMBL" id="VAX23490.1"/>
    </source>
</evidence>
<evidence type="ECO:0008006" key="3">
    <source>
        <dbReference type="Google" id="ProtNLM"/>
    </source>
</evidence>
<keyword evidence="1" id="KW-1133">Transmembrane helix</keyword>
<proteinExistence type="predicted"/>
<feature type="transmembrane region" description="Helical" evidence="1">
    <location>
        <begin position="77"/>
        <end position="104"/>
    </location>
</feature>
<dbReference type="AlphaFoldDB" id="A0A3B1CLH5"/>
<accession>A0A3B1CLH5</accession>
<reference evidence="2" key="1">
    <citation type="submission" date="2018-06" db="EMBL/GenBank/DDBJ databases">
        <authorList>
            <person name="Zhirakovskaya E."/>
        </authorList>
    </citation>
    <scope>NUCLEOTIDE SEQUENCE</scope>
</reference>
<organism evidence="2">
    <name type="scientific">hydrothermal vent metagenome</name>
    <dbReference type="NCBI Taxonomy" id="652676"/>
    <lineage>
        <taxon>unclassified sequences</taxon>
        <taxon>metagenomes</taxon>
        <taxon>ecological metagenomes</taxon>
    </lineage>
</organism>
<protein>
    <recommendedName>
        <fullName evidence="3">CDP-diacylglycerol--serine O-phosphatidyltransferase</fullName>
    </recommendedName>
</protein>
<dbReference type="InterPro" id="IPR043130">
    <property type="entry name" value="CDP-OH_PTrfase_TM_dom"/>
</dbReference>
<feature type="transmembrane region" description="Helical" evidence="1">
    <location>
        <begin position="197"/>
        <end position="218"/>
    </location>
</feature>
<dbReference type="Gene3D" id="1.20.120.1760">
    <property type="match status" value="1"/>
</dbReference>
<dbReference type="GO" id="GO:0016020">
    <property type="term" value="C:membrane"/>
    <property type="evidence" value="ECO:0007669"/>
    <property type="project" value="InterPro"/>
</dbReference>
<dbReference type="GO" id="GO:0016780">
    <property type="term" value="F:phosphotransferase activity, for other substituted phosphate groups"/>
    <property type="evidence" value="ECO:0007669"/>
    <property type="project" value="InterPro"/>
</dbReference>
<dbReference type="GO" id="GO:0008654">
    <property type="term" value="P:phospholipid biosynthetic process"/>
    <property type="evidence" value="ECO:0007669"/>
    <property type="project" value="InterPro"/>
</dbReference>
<name>A0A3B1CLH5_9ZZZZ</name>
<dbReference type="EMBL" id="UOGA01000249">
    <property type="protein sequence ID" value="VAX23490.1"/>
    <property type="molecule type" value="Genomic_DNA"/>
</dbReference>
<sequence>MAPQGNFIYRNLANATSILGVAPIVLLFAENGYLYLIPLIIFNNFMDDLDGALAGKLNIRSRFGADLDNVCDAVAHVALALAVGAHFGGLVLMASMIAVASILLRVTSRLNPDMAPGGGSPTNELMRHMLFVLLLTQTFKVDPEHYLVLIFLLNAVTMIAPFKLTILIRGLAKTATAVALVNVMLVAAWLIPTVTPFVAVAFFTTYLYSFIAGGGKWLRER</sequence>
<feature type="transmembrane region" description="Helical" evidence="1">
    <location>
        <begin position="146"/>
        <end position="164"/>
    </location>
</feature>
<dbReference type="Pfam" id="PF01066">
    <property type="entry name" value="CDP-OH_P_transf"/>
    <property type="match status" value="1"/>
</dbReference>
<keyword evidence="1" id="KW-0472">Membrane</keyword>
<gene>
    <name evidence="2" type="ORF">MNBD_NITROSPINAE04-2257</name>
</gene>
<evidence type="ECO:0000256" key="1">
    <source>
        <dbReference type="SAM" id="Phobius"/>
    </source>
</evidence>
<keyword evidence="1" id="KW-0812">Transmembrane</keyword>
<dbReference type="InterPro" id="IPR000462">
    <property type="entry name" value="CDP-OH_P_trans"/>
</dbReference>